<feature type="compositionally biased region" description="Low complexity" evidence="1">
    <location>
        <begin position="63"/>
        <end position="73"/>
    </location>
</feature>
<feature type="region of interest" description="Disordered" evidence="1">
    <location>
        <begin position="52"/>
        <end position="78"/>
    </location>
</feature>
<reference evidence="2" key="1">
    <citation type="submission" date="2020-03" db="EMBL/GenBank/DDBJ databases">
        <authorList>
            <person name="Weist P."/>
        </authorList>
    </citation>
    <scope>NUCLEOTIDE SEQUENCE</scope>
</reference>
<name>A0A9N7YTS7_PLEPL</name>
<keyword evidence="3" id="KW-1185">Reference proteome</keyword>
<accession>A0A9N7YTS7</accession>
<evidence type="ECO:0000313" key="2">
    <source>
        <dbReference type="EMBL" id="CAB1437221.1"/>
    </source>
</evidence>
<organism evidence="2 3">
    <name type="scientific">Pleuronectes platessa</name>
    <name type="common">European plaice</name>
    <dbReference type="NCBI Taxonomy" id="8262"/>
    <lineage>
        <taxon>Eukaryota</taxon>
        <taxon>Metazoa</taxon>
        <taxon>Chordata</taxon>
        <taxon>Craniata</taxon>
        <taxon>Vertebrata</taxon>
        <taxon>Euteleostomi</taxon>
        <taxon>Actinopterygii</taxon>
        <taxon>Neopterygii</taxon>
        <taxon>Teleostei</taxon>
        <taxon>Neoteleostei</taxon>
        <taxon>Acanthomorphata</taxon>
        <taxon>Carangaria</taxon>
        <taxon>Pleuronectiformes</taxon>
        <taxon>Pleuronectoidei</taxon>
        <taxon>Pleuronectidae</taxon>
        <taxon>Pleuronectes</taxon>
    </lineage>
</organism>
<sequence length="148" mass="16395">MTVKASITEDEPCCIAPLTDPSDPWDYSAGFETVHLCCIRLWHRPIEETKQRSGVGGGRVFQSSSDSRASQLSVGVPGGQSYHIRSQGVRLIFEGRRENRIRGHTEKPRPVTRFKPTTLSLGGDSANHFTTAPTTKFNLCHSVNNWPS</sequence>
<evidence type="ECO:0000256" key="1">
    <source>
        <dbReference type="SAM" id="MobiDB-lite"/>
    </source>
</evidence>
<gene>
    <name evidence="2" type="ORF">PLEPLA_LOCUS25243</name>
</gene>
<comment type="caution">
    <text evidence="2">The sequence shown here is derived from an EMBL/GenBank/DDBJ whole genome shotgun (WGS) entry which is preliminary data.</text>
</comment>
<dbReference type="AlphaFoldDB" id="A0A9N7YTS7"/>
<dbReference type="Proteomes" id="UP001153269">
    <property type="component" value="Unassembled WGS sequence"/>
</dbReference>
<protein>
    <submittedName>
        <fullName evidence="2">Uncharacterized protein</fullName>
    </submittedName>
</protein>
<proteinExistence type="predicted"/>
<evidence type="ECO:0000313" key="3">
    <source>
        <dbReference type="Proteomes" id="UP001153269"/>
    </source>
</evidence>
<dbReference type="EMBL" id="CADEAL010002001">
    <property type="protein sequence ID" value="CAB1437221.1"/>
    <property type="molecule type" value="Genomic_DNA"/>
</dbReference>